<dbReference type="InterPro" id="IPR008271">
    <property type="entry name" value="Ser/Thr_kinase_AS"/>
</dbReference>
<feature type="region of interest" description="Disordered" evidence="5">
    <location>
        <begin position="342"/>
        <end position="374"/>
    </location>
</feature>
<gene>
    <name evidence="8" type="ORF">HW115_14900</name>
</gene>
<evidence type="ECO:0000256" key="1">
    <source>
        <dbReference type="ARBA" id="ARBA00022679"/>
    </source>
</evidence>
<feature type="compositionally biased region" description="Low complexity" evidence="5">
    <location>
        <begin position="282"/>
        <end position="299"/>
    </location>
</feature>
<keyword evidence="1" id="KW-0808">Transferase</keyword>
<dbReference type="GO" id="GO:0005524">
    <property type="term" value="F:ATP binding"/>
    <property type="evidence" value="ECO:0007669"/>
    <property type="project" value="UniProtKB-KW"/>
</dbReference>
<dbReference type="CDD" id="cd14014">
    <property type="entry name" value="STKc_PknB_like"/>
    <property type="match status" value="1"/>
</dbReference>
<proteinExistence type="predicted"/>
<feature type="region of interest" description="Disordered" evidence="5">
    <location>
        <begin position="277"/>
        <end position="316"/>
    </location>
</feature>
<dbReference type="EMBL" id="JACBAZ010000006">
    <property type="protein sequence ID" value="NWK56910.1"/>
    <property type="molecule type" value="Genomic_DNA"/>
</dbReference>
<dbReference type="PROSITE" id="PS50011">
    <property type="entry name" value="PROTEIN_KINASE_DOM"/>
    <property type="match status" value="1"/>
</dbReference>
<organism evidence="8 9">
    <name type="scientific">Oceaniferula marina</name>
    <dbReference type="NCBI Taxonomy" id="2748318"/>
    <lineage>
        <taxon>Bacteria</taxon>
        <taxon>Pseudomonadati</taxon>
        <taxon>Verrucomicrobiota</taxon>
        <taxon>Verrucomicrobiia</taxon>
        <taxon>Verrucomicrobiales</taxon>
        <taxon>Verrucomicrobiaceae</taxon>
        <taxon>Oceaniferula</taxon>
    </lineage>
</organism>
<dbReference type="Pfam" id="PF00069">
    <property type="entry name" value="Pkinase"/>
    <property type="match status" value="1"/>
</dbReference>
<dbReference type="GO" id="GO:0004674">
    <property type="term" value="F:protein serine/threonine kinase activity"/>
    <property type="evidence" value="ECO:0007669"/>
    <property type="project" value="UniProtKB-KW"/>
</dbReference>
<keyword evidence="6" id="KW-1133">Transmembrane helix</keyword>
<accession>A0A851GQ10</accession>
<keyword evidence="4" id="KW-0067">ATP-binding</keyword>
<comment type="caution">
    <text evidence="8">The sequence shown here is derived from an EMBL/GenBank/DDBJ whole genome shotgun (WGS) entry which is preliminary data.</text>
</comment>
<evidence type="ECO:0000256" key="5">
    <source>
        <dbReference type="SAM" id="MobiDB-lite"/>
    </source>
</evidence>
<keyword evidence="8" id="KW-0723">Serine/threonine-protein kinase</keyword>
<name>A0A851GQ10_9BACT</name>
<feature type="transmembrane region" description="Helical" evidence="6">
    <location>
        <begin position="318"/>
        <end position="337"/>
    </location>
</feature>
<dbReference type="Gene3D" id="1.10.510.10">
    <property type="entry name" value="Transferase(Phosphotransferase) domain 1"/>
    <property type="match status" value="1"/>
</dbReference>
<keyword evidence="6" id="KW-0812">Transmembrane</keyword>
<dbReference type="Proteomes" id="UP000557872">
    <property type="component" value="Unassembled WGS sequence"/>
</dbReference>
<dbReference type="PANTHER" id="PTHR43289">
    <property type="entry name" value="MITOGEN-ACTIVATED PROTEIN KINASE KINASE KINASE 20-RELATED"/>
    <property type="match status" value="1"/>
</dbReference>
<evidence type="ECO:0000256" key="4">
    <source>
        <dbReference type="ARBA" id="ARBA00022840"/>
    </source>
</evidence>
<evidence type="ECO:0000256" key="2">
    <source>
        <dbReference type="ARBA" id="ARBA00022741"/>
    </source>
</evidence>
<dbReference type="RefSeq" id="WP_178933740.1">
    <property type="nucleotide sequence ID" value="NZ_JACBAZ010000006.1"/>
</dbReference>
<keyword evidence="6" id="KW-0472">Membrane</keyword>
<evidence type="ECO:0000313" key="9">
    <source>
        <dbReference type="Proteomes" id="UP000557872"/>
    </source>
</evidence>
<dbReference type="InterPro" id="IPR000719">
    <property type="entry name" value="Prot_kinase_dom"/>
</dbReference>
<dbReference type="AlphaFoldDB" id="A0A851GQ10"/>
<keyword evidence="2" id="KW-0547">Nucleotide-binding</keyword>
<sequence length="374" mass="40944">MDQPTVEPSEAIAPPFSLEELEEMLPAYSFERFLDSGAMGAVYQARQKSLDRAVAVKILHPELCQDQEFRTSFEREAKAMAKLNHRNLVAVYDFGEVKDMLYIVMKFIDGQSLHDSCAGKSLVPCEAAELVAGICRGLQHAHHHRILHRDIKPANILVDASFQANIVDFGIAEAVGTDFGNQAESFCTPDYAAPETHYQGCKLDARTDIYSVGVLFYELLTGELPGEERIPPSYLIADCPPAYDDVVLQAIHPDPNHRYQEAEAFAEAIEGLLNSTPEPEVAASHTPAPTAPTHSSPHAHFTHHCRTSPSNTQNKSKAGIGLAAALIVIGLLTYVFIQQLSKPDSQQPEPEWTPEPAQPQHAGSKGGEDISQAE</sequence>
<evidence type="ECO:0000313" key="8">
    <source>
        <dbReference type="EMBL" id="NWK56910.1"/>
    </source>
</evidence>
<evidence type="ECO:0000256" key="3">
    <source>
        <dbReference type="ARBA" id="ARBA00022777"/>
    </source>
</evidence>
<dbReference type="SUPFAM" id="SSF56112">
    <property type="entry name" value="Protein kinase-like (PK-like)"/>
    <property type="match status" value="1"/>
</dbReference>
<dbReference type="Gene3D" id="3.30.200.20">
    <property type="entry name" value="Phosphorylase Kinase, domain 1"/>
    <property type="match status" value="1"/>
</dbReference>
<keyword evidence="3 8" id="KW-0418">Kinase</keyword>
<dbReference type="PANTHER" id="PTHR43289:SF6">
    <property type="entry name" value="SERINE_THREONINE-PROTEIN KINASE NEKL-3"/>
    <property type="match status" value="1"/>
</dbReference>
<feature type="domain" description="Protein kinase" evidence="7">
    <location>
        <begin position="28"/>
        <end position="301"/>
    </location>
</feature>
<evidence type="ECO:0000256" key="6">
    <source>
        <dbReference type="SAM" id="Phobius"/>
    </source>
</evidence>
<reference evidence="8 9" key="1">
    <citation type="submission" date="2020-07" db="EMBL/GenBank/DDBJ databases">
        <title>Roseicoccus Jingziensis gen. nov., sp. nov., isolated from coastal seawater.</title>
        <authorList>
            <person name="Feng X."/>
        </authorList>
    </citation>
    <scope>NUCLEOTIDE SEQUENCE [LARGE SCALE GENOMIC DNA]</scope>
    <source>
        <strain evidence="8 9">N1E253</strain>
    </source>
</reference>
<protein>
    <submittedName>
        <fullName evidence="8">Serine/threonine protein kinase</fullName>
    </submittedName>
</protein>
<keyword evidence="9" id="KW-1185">Reference proteome</keyword>
<evidence type="ECO:0000259" key="7">
    <source>
        <dbReference type="PROSITE" id="PS50011"/>
    </source>
</evidence>
<dbReference type="SMART" id="SM00220">
    <property type="entry name" value="S_TKc"/>
    <property type="match status" value="1"/>
</dbReference>
<feature type="compositionally biased region" description="Polar residues" evidence="5">
    <location>
        <begin position="307"/>
        <end position="316"/>
    </location>
</feature>
<dbReference type="InterPro" id="IPR011009">
    <property type="entry name" value="Kinase-like_dom_sf"/>
</dbReference>
<dbReference type="PROSITE" id="PS00108">
    <property type="entry name" value="PROTEIN_KINASE_ST"/>
    <property type="match status" value="1"/>
</dbReference>